<protein>
    <submittedName>
        <fullName evidence="3">PhzF family phenazine biosynthesis protein</fullName>
    </submittedName>
</protein>
<accession>A0A4Q8L8R6</accession>
<organism evidence="3 4">
    <name type="scientific">Pseudoxanthomonas winnipegensis</name>
    <dbReference type="NCBI Taxonomy" id="2480810"/>
    <lineage>
        <taxon>Bacteria</taxon>
        <taxon>Pseudomonadati</taxon>
        <taxon>Pseudomonadota</taxon>
        <taxon>Gammaproteobacteria</taxon>
        <taxon>Lysobacterales</taxon>
        <taxon>Lysobacteraceae</taxon>
        <taxon>Pseudoxanthomonas</taxon>
    </lineage>
</organism>
<proteinExistence type="inferred from homology"/>
<evidence type="ECO:0000313" key="3">
    <source>
        <dbReference type="EMBL" id="TAA24620.1"/>
    </source>
</evidence>
<name>A0A4Q8L8R6_9GAMM</name>
<sequence length="296" mass="31723">MIQRRYLQLDVFADRPGAGNPLGVVVDAHALDTAAMQALAAWLNLSETVFFQPLGGYGADYHVRIFSPRTELSFAGHPSVGAAWAALSLGLVRSEHLHAQAAGEVDLIQQCAAGMLPVRVRQADGARRISVRTPRAVHRFDVPPPAWLLAPQVFGAARGPLPPALYNNGPDWWLLELADEAALRAWQPDLGQIALLPGKGKLAAFARSHGGRHDLTVRAFAPVSGVPEDPVTGSANGLIAAWLHARQALPGRHGRYTASQGRELGRDGLVEVEVDAEGEVWIGGQVQGVLEGTLRW</sequence>
<dbReference type="GO" id="GO:0005737">
    <property type="term" value="C:cytoplasm"/>
    <property type="evidence" value="ECO:0007669"/>
    <property type="project" value="TreeGrafter"/>
</dbReference>
<comment type="similarity">
    <text evidence="1">Belongs to the PhzF family.</text>
</comment>
<reference evidence="3 4" key="1">
    <citation type="submission" date="2019-02" db="EMBL/GenBank/DDBJ databases">
        <title>WGS of Pseudoxanthomonas species novum from clinical isolates.</title>
        <authorList>
            <person name="Bernier A.-M."/>
            <person name="Bernard K."/>
            <person name="Vachon A."/>
        </authorList>
    </citation>
    <scope>NUCLEOTIDE SEQUENCE [LARGE SCALE GENOMIC DNA]</scope>
    <source>
        <strain evidence="3 4">NML171200</strain>
    </source>
</reference>
<feature type="active site" evidence="2">
    <location>
        <position position="47"/>
    </location>
</feature>
<dbReference type="EMBL" id="SHMC01000004">
    <property type="protein sequence ID" value="TAA24620.1"/>
    <property type="molecule type" value="Genomic_DNA"/>
</dbReference>
<dbReference type="NCBIfam" id="TIGR00654">
    <property type="entry name" value="PhzF_family"/>
    <property type="match status" value="1"/>
</dbReference>
<dbReference type="SUPFAM" id="SSF54506">
    <property type="entry name" value="Diaminopimelate epimerase-like"/>
    <property type="match status" value="1"/>
</dbReference>
<dbReference type="OrthoDB" id="9788221at2"/>
<dbReference type="PANTHER" id="PTHR13774">
    <property type="entry name" value="PHENAZINE BIOSYNTHESIS PROTEIN"/>
    <property type="match status" value="1"/>
</dbReference>
<dbReference type="AlphaFoldDB" id="A0A4Q8L8R6"/>
<dbReference type="Proteomes" id="UP000292627">
    <property type="component" value="Unassembled WGS sequence"/>
</dbReference>
<dbReference type="Pfam" id="PF02567">
    <property type="entry name" value="PhzC-PhzF"/>
    <property type="match status" value="1"/>
</dbReference>
<dbReference type="PIRSF" id="PIRSF016184">
    <property type="entry name" value="PhzC_PhzF"/>
    <property type="match status" value="1"/>
</dbReference>
<dbReference type="GO" id="GO:0016853">
    <property type="term" value="F:isomerase activity"/>
    <property type="evidence" value="ECO:0007669"/>
    <property type="project" value="TreeGrafter"/>
</dbReference>
<dbReference type="InterPro" id="IPR003719">
    <property type="entry name" value="Phenazine_PhzF-like"/>
</dbReference>
<evidence type="ECO:0000256" key="1">
    <source>
        <dbReference type="ARBA" id="ARBA00008270"/>
    </source>
</evidence>
<dbReference type="RefSeq" id="WP_130551889.1">
    <property type="nucleotide sequence ID" value="NZ_SHMC01000004.1"/>
</dbReference>
<gene>
    <name evidence="3" type="ORF">EA660_12940</name>
</gene>
<comment type="caution">
    <text evidence="3">The sequence shown here is derived from an EMBL/GenBank/DDBJ whole genome shotgun (WGS) entry which is preliminary data.</text>
</comment>
<dbReference type="PANTHER" id="PTHR13774:SF32">
    <property type="entry name" value="ANTISENSE-ENHANCING SEQUENCE 1"/>
    <property type="match status" value="1"/>
</dbReference>
<dbReference type="Gene3D" id="3.10.310.10">
    <property type="entry name" value="Diaminopimelate Epimerase, Chain A, domain 1"/>
    <property type="match status" value="2"/>
</dbReference>
<evidence type="ECO:0000256" key="2">
    <source>
        <dbReference type="PIRSR" id="PIRSR016184-1"/>
    </source>
</evidence>
<evidence type="ECO:0000313" key="4">
    <source>
        <dbReference type="Proteomes" id="UP000292627"/>
    </source>
</evidence>